<gene>
    <name evidence="2" type="ORF">L0C25_21270</name>
</gene>
<accession>A0AA46YK29</accession>
<proteinExistence type="predicted"/>
<sequence>MLIHRYDAPDRFVAGTVGSPGERTFFLQAREGNRLTSVTLEKQQVSVLAERVEELLAQVEQERDVDVPEDPETDRSPLDQPIEEEFRVGTMTLAWDEASGTVTIEAFALTETEDDEASDCLVVGLLPAAALSFARRAESVVTAGRDQCPFCGGPIDANGHICPRANGFRRVIRD</sequence>
<dbReference type="NCBIfam" id="TIGR03847">
    <property type="entry name" value="conserved hypothetical protein"/>
    <property type="match status" value="1"/>
</dbReference>
<dbReference type="EMBL" id="CP094970">
    <property type="protein sequence ID" value="UYM05022.1"/>
    <property type="molecule type" value="Genomic_DNA"/>
</dbReference>
<evidence type="ECO:0000256" key="1">
    <source>
        <dbReference type="SAM" id="MobiDB-lite"/>
    </source>
</evidence>
<dbReference type="Proteomes" id="UP001164390">
    <property type="component" value="Chromosome"/>
</dbReference>
<dbReference type="RefSeq" id="WP_271633787.1">
    <property type="nucleotide sequence ID" value="NZ_CP094970.1"/>
</dbReference>
<keyword evidence="3" id="KW-1185">Reference proteome</keyword>
<dbReference type="KEGG" id="sgrg:L0C25_21270"/>
<dbReference type="InterPro" id="IPR021441">
    <property type="entry name" value="DUF3090"/>
</dbReference>
<name>A0AA46YK29_9ACTN</name>
<feature type="region of interest" description="Disordered" evidence="1">
    <location>
        <begin position="61"/>
        <end position="80"/>
    </location>
</feature>
<reference evidence="2" key="1">
    <citation type="submission" date="2022-01" db="EMBL/GenBank/DDBJ databases">
        <title>Nocardioidaceae gen. sp. A5X3R13.</title>
        <authorList>
            <person name="Lopez Marin M.A."/>
            <person name="Uhlik O."/>
        </authorList>
    </citation>
    <scope>NUCLEOTIDE SEQUENCE</scope>
    <source>
        <strain evidence="2">A5X3R13</strain>
    </source>
</reference>
<evidence type="ECO:0000313" key="2">
    <source>
        <dbReference type="EMBL" id="UYM05022.1"/>
    </source>
</evidence>
<evidence type="ECO:0000313" key="3">
    <source>
        <dbReference type="Proteomes" id="UP001164390"/>
    </source>
</evidence>
<dbReference type="AlphaFoldDB" id="A0AA46YK29"/>
<organism evidence="2 3">
    <name type="scientific">Solicola gregarius</name>
    <dbReference type="NCBI Taxonomy" id="2908642"/>
    <lineage>
        <taxon>Bacteria</taxon>
        <taxon>Bacillati</taxon>
        <taxon>Actinomycetota</taxon>
        <taxon>Actinomycetes</taxon>
        <taxon>Propionibacteriales</taxon>
        <taxon>Nocardioidaceae</taxon>
        <taxon>Solicola</taxon>
    </lineage>
</organism>
<protein>
    <submittedName>
        <fullName evidence="2">DUF3090 domain-containing protein</fullName>
    </submittedName>
</protein>
<dbReference type="Pfam" id="PF11290">
    <property type="entry name" value="DUF3090"/>
    <property type="match status" value="1"/>
</dbReference>